<evidence type="ECO:0000256" key="5">
    <source>
        <dbReference type="ARBA" id="ARBA00022692"/>
    </source>
</evidence>
<keyword evidence="9 12" id="KW-0496">Mitochondrion</keyword>
<sequence length="53" mass="6426">MPQLMPDPWYAIFLFTWTTFLIFSPTKILPTQFLNDPHLPTHTTQTDTWTWTW</sequence>
<dbReference type="GO" id="GO:0045259">
    <property type="term" value="C:proton-transporting ATP synthase complex"/>
    <property type="evidence" value="ECO:0007669"/>
    <property type="project" value="UniProtKB-KW"/>
</dbReference>
<evidence type="ECO:0000256" key="9">
    <source>
        <dbReference type="ARBA" id="ARBA00023128"/>
    </source>
</evidence>
<evidence type="ECO:0000256" key="8">
    <source>
        <dbReference type="ARBA" id="ARBA00023065"/>
    </source>
</evidence>
<keyword evidence="4 12" id="KW-0138">CF(0)</keyword>
<keyword evidence="10" id="KW-0472">Membrane</keyword>
<dbReference type="GO" id="GO:0031966">
    <property type="term" value="C:mitochondrial membrane"/>
    <property type="evidence" value="ECO:0007669"/>
    <property type="project" value="UniProtKB-SubCell"/>
</dbReference>
<reference evidence="13" key="1">
    <citation type="journal article" date="2017" name="Conserv Genet Resour">
        <title>The complete mitochondrial genome of Euphlyctis karaavali (Amphibia: Anura) with a note on its range expansion.</title>
        <authorList>
            <person name="Anoop V.S."/>
            <person name="Kiran S."/>
            <person name="Kumar K.S."/>
            <person name="Sivakumar K.C."/>
            <person name="Reghunathan D."/>
            <person name="Manoj P."/>
            <person name="Deuti K."/>
            <person name="George S."/>
        </authorList>
    </citation>
    <scope>NUCLEOTIDE SEQUENCE</scope>
</reference>
<dbReference type="EMBL" id="KY463520">
    <property type="protein sequence ID" value="AQV11459.1"/>
    <property type="molecule type" value="Genomic_DNA"/>
</dbReference>
<evidence type="ECO:0000256" key="10">
    <source>
        <dbReference type="ARBA" id="ARBA00023136"/>
    </source>
</evidence>
<protein>
    <recommendedName>
        <fullName evidence="12">ATP synthase complex subunit 8</fullName>
    </recommendedName>
</protein>
<organism evidence="13">
    <name type="scientific">Phrynoderma karaavali</name>
    <dbReference type="NCBI Taxonomy" id="2967234"/>
    <lineage>
        <taxon>Eukaryota</taxon>
        <taxon>Metazoa</taxon>
        <taxon>Chordata</taxon>
        <taxon>Craniata</taxon>
        <taxon>Vertebrata</taxon>
        <taxon>Euteleostomi</taxon>
        <taxon>Amphibia</taxon>
        <taxon>Batrachia</taxon>
        <taxon>Anura</taxon>
        <taxon>Neobatrachia</taxon>
        <taxon>Ranoidea</taxon>
        <taxon>Dicroglossidae</taxon>
        <taxon>Dicroglossinae</taxon>
        <taxon>Phrynoderma</taxon>
    </lineage>
</organism>
<geneLocation type="mitochondrion" evidence="13"/>
<keyword evidence="8 12" id="KW-0406">Ion transport</keyword>
<evidence type="ECO:0000256" key="3">
    <source>
        <dbReference type="ARBA" id="ARBA00022448"/>
    </source>
</evidence>
<evidence type="ECO:0000256" key="4">
    <source>
        <dbReference type="ARBA" id="ARBA00022547"/>
    </source>
</evidence>
<dbReference type="AlphaFoldDB" id="A0A1S6Q732"/>
<evidence type="ECO:0000256" key="11">
    <source>
        <dbReference type="ARBA" id="ARBA00023310"/>
    </source>
</evidence>
<keyword evidence="7" id="KW-1133">Transmembrane helix</keyword>
<name>A0A1S6Q732_9NEOB</name>
<evidence type="ECO:0000256" key="12">
    <source>
        <dbReference type="RuleBase" id="RU003661"/>
    </source>
</evidence>
<comment type="subcellular location">
    <subcellularLocation>
        <location evidence="1 12">Mitochondrion membrane</location>
        <topology evidence="1 12">Single-pass membrane protein</topology>
    </subcellularLocation>
</comment>
<proteinExistence type="inferred from homology"/>
<comment type="similarity">
    <text evidence="2 12">Belongs to the ATPase protein 8 family.</text>
</comment>
<accession>A0A1S6Q732</accession>
<dbReference type="GO" id="GO:0015078">
    <property type="term" value="F:proton transmembrane transporter activity"/>
    <property type="evidence" value="ECO:0007669"/>
    <property type="project" value="InterPro"/>
</dbReference>
<keyword evidence="11" id="KW-0066">ATP synthesis</keyword>
<dbReference type="GO" id="GO:0015986">
    <property type="term" value="P:proton motive force-driven ATP synthesis"/>
    <property type="evidence" value="ECO:0007669"/>
    <property type="project" value="InterPro"/>
</dbReference>
<evidence type="ECO:0000256" key="7">
    <source>
        <dbReference type="ARBA" id="ARBA00022989"/>
    </source>
</evidence>
<dbReference type="Pfam" id="PF00895">
    <property type="entry name" value="ATP-synt_8"/>
    <property type="match status" value="1"/>
</dbReference>
<evidence type="ECO:0000256" key="1">
    <source>
        <dbReference type="ARBA" id="ARBA00004304"/>
    </source>
</evidence>
<evidence type="ECO:0000256" key="2">
    <source>
        <dbReference type="ARBA" id="ARBA00008892"/>
    </source>
</evidence>
<dbReference type="InterPro" id="IPR001421">
    <property type="entry name" value="ATP8_metazoa"/>
</dbReference>
<keyword evidence="5 12" id="KW-0812">Transmembrane</keyword>
<keyword evidence="6 12" id="KW-0375">Hydrogen ion transport</keyword>
<keyword evidence="3 12" id="KW-0813">Transport</keyword>
<gene>
    <name evidence="13" type="primary">ATP8</name>
</gene>
<evidence type="ECO:0000256" key="6">
    <source>
        <dbReference type="ARBA" id="ARBA00022781"/>
    </source>
</evidence>
<evidence type="ECO:0000313" key="13">
    <source>
        <dbReference type="EMBL" id="AQV11459.1"/>
    </source>
</evidence>